<feature type="domain" description="Co-chaperone DjlA N-terminal" evidence="1">
    <location>
        <begin position="28"/>
        <end position="144"/>
    </location>
</feature>
<dbReference type="Pfam" id="PF05099">
    <property type="entry name" value="TerB"/>
    <property type="match status" value="1"/>
</dbReference>
<protein>
    <submittedName>
        <fullName evidence="2">Uncharacterized conserved protein, tellurite resistance protein B (TerB) family</fullName>
    </submittedName>
</protein>
<dbReference type="Gene3D" id="1.10.3680.10">
    <property type="entry name" value="TerB-like"/>
    <property type="match status" value="1"/>
</dbReference>
<dbReference type="EMBL" id="OBEL01000003">
    <property type="protein sequence ID" value="SNZ19829.1"/>
    <property type="molecule type" value="Genomic_DNA"/>
</dbReference>
<gene>
    <name evidence="2" type="ORF">SAMN06265368_2923</name>
</gene>
<dbReference type="SUPFAM" id="SSF158682">
    <property type="entry name" value="TerB-like"/>
    <property type="match status" value="1"/>
</dbReference>
<accession>A0A285PDN4</accession>
<dbReference type="InterPro" id="IPR029024">
    <property type="entry name" value="TerB-like"/>
</dbReference>
<dbReference type="AlphaFoldDB" id="A0A285PDN4"/>
<dbReference type="InterPro" id="IPR007791">
    <property type="entry name" value="DjlA_N"/>
</dbReference>
<dbReference type="Proteomes" id="UP000219439">
    <property type="component" value="Unassembled WGS sequence"/>
</dbReference>
<reference evidence="2 3" key="1">
    <citation type="submission" date="2017-09" db="EMBL/GenBank/DDBJ databases">
        <authorList>
            <person name="Ehlers B."/>
            <person name="Leendertz F.H."/>
        </authorList>
    </citation>
    <scope>NUCLEOTIDE SEQUENCE [LARGE SCALE GENOMIC DNA]</scope>
    <source>
        <strain evidence="2 3">DSM 18289</strain>
    </source>
</reference>
<dbReference type="CDD" id="cd07313">
    <property type="entry name" value="terB_like_2"/>
    <property type="match status" value="1"/>
</dbReference>
<keyword evidence="3" id="KW-1185">Reference proteome</keyword>
<name>A0A285PDN4_9HYPH</name>
<sequence>MFDSLMQFFKGLSAEDDDATLFSDGDYRIAAAALLVHLVSVDGVVDDAEQKALRIILKSRYELSDDETDALIDIARERDNEAVDLYNFTSVLKRNLDEDGRAQIIEMMWELVLADGYIHEFEDNLVWRVAELLGVSRRDRIRLRKSVQAQQVDQ</sequence>
<dbReference type="RefSeq" id="WP_097154208.1">
    <property type="nucleotide sequence ID" value="NZ_OBEL01000003.1"/>
</dbReference>
<evidence type="ECO:0000259" key="1">
    <source>
        <dbReference type="Pfam" id="PF05099"/>
    </source>
</evidence>
<proteinExistence type="predicted"/>
<evidence type="ECO:0000313" key="3">
    <source>
        <dbReference type="Proteomes" id="UP000219439"/>
    </source>
</evidence>
<organism evidence="2 3">
    <name type="scientific">Cohaesibacter gelatinilyticus</name>
    <dbReference type="NCBI Taxonomy" id="372072"/>
    <lineage>
        <taxon>Bacteria</taxon>
        <taxon>Pseudomonadati</taxon>
        <taxon>Pseudomonadota</taxon>
        <taxon>Alphaproteobacteria</taxon>
        <taxon>Hyphomicrobiales</taxon>
        <taxon>Cohaesibacteraceae</taxon>
    </lineage>
</organism>
<dbReference type="OrthoDB" id="5402150at2"/>
<evidence type="ECO:0000313" key="2">
    <source>
        <dbReference type="EMBL" id="SNZ19829.1"/>
    </source>
</evidence>